<dbReference type="EMBL" id="KN880863">
    <property type="protein sequence ID" value="KIY61834.1"/>
    <property type="molecule type" value="Genomic_DNA"/>
</dbReference>
<feature type="region of interest" description="Disordered" evidence="1">
    <location>
        <begin position="1"/>
        <end position="48"/>
    </location>
</feature>
<dbReference type="AlphaFoldDB" id="A0A0D7AVF4"/>
<dbReference type="PANTHER" id="PTHR34213:SF2">
    <property type="entry name" value="NUCLEAR TRANSPORT FACTOR 2 (NTF2) FAMILY PROTEIN"/>
    <property type="match status" value="1"/>
</dbReference>
<evidence type="ECO:0000256" key="1">
    <source>
        <dbReference type="SAM" id="MobiDB-lite"/>
    </source>
</evidence>
<sequence length="248" mass="27841">MSINHHHHHHRSNSAGRSLSPRRASTSSAERSTSPGPTQTFHPHILPRSVPTPALVESAASGAHYAGIKVDGSQHRANNHEHQRRSSAHNDVELAADHGRVLDDLKEIFSCRATVEIFERSWHKDAVFEDQLACARGYAEYTAQVCGLHPKIFSKSEQLSMRLMSSTSMPNRIVYAQSQAYTAKWINKTKVIDSIIVVDLDEDNKVVHLADQWNGKLPTWWGNQFLRRANGYITSYLVSVPKTDTKTQ</sequence>
<dbReference type="Proteomes" id="UP000054007">
    <property type="component" value="Unassembled WGS sequence"/>
</dbReference>
<evidence type="ECO:0000313" key="2">
    <source>
        <dbReference type="EMBL" id="KIY61834.1"/>
    </source>
</evidence>
<gene>
    <name evidence="2" type="ORF">CYLTODRAFT_362318</name>
</gene>
<dbReference type="STRING" id="1314674.A0A0D7AVF4"/>
<dbReference type="PANTHER" id="PTHR34213">
    <property type="entry name" value="NUCLEAR TRANSPORT FACTOR 2 (NTF2) FAMILY PROTEIN"/>
    <property type="match status" value="1"/>
</dbReference>
<reference evidence="2 3" key="1">
    <citation type="journal article" date="2015" name="Fungal Genet. Biol.">
        <title>Evolution of novel wood decay mechanisms in Agaricales revealed by the genome sequences of Fistulina hepatica and Cylindrobasidium torrendii.</title>
        <authorList>
            <person name="Floudas D."/>
            <person name="Held B.W."/>
            <person name="Riley R."/>
            <person name="Nagy L.G."/>
            <person name="Koehler G."/>
            <person name="Ransdell A.S."/>
            <person name="Younus H."/>
            <person name="Chow J."/>
            <person name="Chiniquy J."/>
            <person name="Lipzen A."/>
            <person name="Tritt A."/>
            <person name="Sun H."/>
            <person name="Haridas S."/>
            <person name="LaButti K."/>
            <person name="Ohm R.A."/>
            <person name="Kues U."/>
            <person name="Blanchette R.A."/>
            <person name="Grigoriev I.V."/>
            <person name="Minto R.E."/>
            <person name="Hibbett D.S."/>
        </authorList>
    </citation>
    <scope>NUCLEOTIDE SEQUENCE [LARGE SCALE GENOMIC DNA]</scope>
    <source>
        <strain evidence="2 3">FP15055 ss-10</strain>
    </source>
</reference>
<feature type="compositionally biased region" description="Low complexity" evidence="1">
    <location>
        <begin position="21"/>
        <end position="35"/>
    </location>
</feature>
<feature type="compositionally biased region" description="Basic residues" evidence="1">
    <location>
        <begin position="1"/>
        <end position="12"/>
    </location>
</feature>
<accession>A0A0D7AVF4</accession>
<evidence type="ECO:0000313" key="3">
    <source>
        <dbReference type="Proteomes" id="UP000054007"/>
    </source>
</evidence>
<proteinExistence type="predicted"/>
<organism evidence="2 3">
    <name type="scientific">Cylindrobasidium torrendii FP15055 ss-10</name>
    <dbReference type="NCBI Taxonomy" id="1314674"/>
    <lineage>
        <taxon>Eukaryota</taxon>
        <taxon>Fungi</taxon>
        <taxon>Dikarya</taxon>
        <taxon>Basidiomycota</taxon>
        <taxon>Agaricomycotina</taxon>
        <taxon>Agaricomycetes</taxon>
        <taxon>Agaricomycetidae</taxon>
        <taxon>Agaricales</taxon>
        <taxon>Marasmiineae</taxon>
        <taxon>Physalacriaceae</taxon>
        <taxon>Cylindrobasidium</taxon>
    </lineage>
</organism>
<name>A0A0D7AVF4_9AGAR</name>
<dbReference type="OrthoDB" id="2400485at2759"/>
<keyword evidence="3" id="KW-1185">Reference proteome</keyword>
<protein>
    <submittedName>
        <fullName evidence="2">Uncharacterized protein</fullName>
    </submittedName>
</protein>